<comment type="function">
    <text evidence="2">Purine nucleoside enzyme that catalyzes the phosphorolysis of adenosine and inosine nucleosides, yielding D-ribose 1-phosphate and the respective free bases, adenine and hypoxanthine. Also catalyzes the phosphorolysis of S-methyl-5'-thioadenosine into adenine and S-methyl-5-thio-alpha-D-ribose 1-phosphate. Also has adenosine deaminase activity.</text>
</comment>
<evidence type="ECO:0000256" key="8">
    <source>
        <dbReference type="ARBA" id="ARBA00047989"/>
    </source>
</evidence>
<dbReference type="InterPro" id="IPR011324">
    <property type="entry name" value="Cytotoxic_necrot_fac-like_cat"/>
</dbReference>
<proteinExistence type="inferred from homology"/>
<keyword evidence="5" id="KW-0479">Metal-binding</keyword>
<evidence type="ECO:0000256" key="11">
    <source>
        <dbReference type="RuleBase" id="RU361274"/>
    </source>
</evidence>
<evidence type="ECO:0000313" key="12">
    <source>
        <dbReference type="EMBL" id="MBC5714593.1"/>
    </source>
</evidence>
<dbReference type="EMBL" id="JACOPH010000008">
    <property type="protein sequence ID" value="MBC5714593.1"/>
    <property type="molecule type" value="Genomic_DNA"/>
</dbReference>
<evidence type="ECO:0000256" key="3">
    <source>
        <dbReference type="ARBA" id="ARBA00007353"/>
    </source>
</evidence>
<name>A0A923RTE4_9FIRM</name>
<dbReference type="CDD" id="cd16833">
    <property type="entry name" value="YfiH"/>
    <property type="match status" value="1"/>
</dbReference>
<organism evidence="12 13">
    <name type="scientific">Roseburia zhanii</name>
    <dbReference type="NCBI Taxonomy" id="2763064"/>
    <lineage>
        <taxon>Bacteria</taxon>
        <taxon>Bacillati</taxon>
        <taxon>Bacillota</taxon>
        <taxon>Clostridia</taxon>
        <taxon>Lachnospirales</taxon>
        <taxon>Lachnospiraceae</taxon>
        <taxon>Roseburia</taxon>
    </lineage>
</organism>
<evidence type="ECO:0000256" key="6">
    <source>
        <dbReference type="ARBA" id="ARBA00022801"/>
    </source>
</evidence>
<evidence type="ECO:0000256" key="10">
    <source>
        <dbReference type="ARBA" id="ARBA00049893"/>
    </source>
</evidence>
<keyword evidence="13" id="KW-1185">Reference proteome</keyword>
<dbReference type="SUPFAM" id="SSF64438">
    <property type="entry name" value="CNF1/YfiH-like putative cysteine hydrolases"/>
    <property type="match status" value="1"/>
</dbReference>
<dbReference type="Pfam" id="PF02578">
    <property type="entry name" value="Cu-oxidase_4"/>
    <property type="match status" value="1"/>
</dbReference>
<evidence type="ECO:0000256" key="5">
    <source>
        <dbReference type="ARBA" id="ARBA00022723"/>
    </source>
</evidence>
<protein>
    <recommendedName>
        <fullName evidence="11">Purine nucleoside phosphorylase</fullName>
    </recommendedName>
</protein>
<comment type="similarity">
    <text evidence="3 11">Belongs to the purine nucleoside phosphorylase YfiH/LACC1 family.</text>
</comment>
<dbReference type="GO" id="GO:0016787">
    <property type="term" value="F:hydrolase activity"/>
    <property type="evidence" value="ECO:0007669"/>
    <property type="project" value="UniProtKB-KW"/>
</dbReference>
<dbReference type="InterPro" id="IPR003730">
    <property type="entry name" value="Cu_polyphenol_OxRdtase"/>
</dbReference>
<dbReference type="AlphaFoldDB" id="A0A923RTE4"/>
<comment type="catalytic activity">
    <reaction evidence="1">
        <text>inosine + phosphate = alpha-D-ribose 1-phosphate + hypoxanthine</text>
        <dbReference type="Rhea" id="RHEA:27646"/>
        <dbReference type="ChEBI" id="CHEBI:17368"/>
        <dbReference type="ChEBI" id="CHEBI:17596"/>
        <dbReference type="ChEBI" id="CHEBI:43474"/>
        <dbReference type="ChEBI" id="CHEBI:57720"/>
        <dbReference type="EC" id="2.4.2.1"/>
    </reaction>
    <physiologicalReaction direction="left-to-right" evidence="1">
        <dbReference type="Rhea" id="RHEA:27647"/>
    </physiologicalReaction>
</comment>
<evidence type="ECO:0000256" key="9">
    <source>
        <dbReference type="ARBA" id="ARBA00048968"/>
    </source>
</evidence>
<dbReference type="NCBIfam" id="TIGR00726">
    <property type="entry name" value="peptidoglycan editing factor PgeF"/>
    <property type="match status" value="1"/>
</dbReference>
<reference evidence="12" key="1">
    <citation type="submission" date="2020-08" db="EMBL/GenBank/DDBJ databases">
        <title>Genome public.</title>
        <authorList>
            <person name="Liu C."/>
            <person name="Sun Q."/>
        </authorList>
    </citation>
    <scope>NUCLEOTIDE SEQUENCE</scope>
    <source>
        <strain evidence="12">BX1005</strain>
    </source>
</reference>
<dbReference type="PANTHER" id="PTHR30616">
    <property type="entry name" value="UNCHARACTERIZED PROTEIN YFIH"/>
    <property type="match status" value="1"/>
</dbReference>
<comment type="catalytic activity">
    <reaction evidence="9">
        <text>adenosine + phosphate = alpha-D-ribose 1-phosphate + adenine</text>
        <dbReference type="Rhea" id="RHEA:27642"/>
        <dbReference type="ChEBI" id="CHEBI:16335"/>
        <dbReference type="ChEBI" id="CHEBI:16708"/>
        <dbReference type="ChEBI" id="CHEBI:43474"/>
        <dbReference type="ChEBI" id="CHEBI:57720"/>
        <dbReference type="EC" id="2.4.2.1"/>
    </reaction>
    <physiologicalReaction direction="left-to-right" evidence="9">
        <dbReference type="Rhea" id="RHEA:27643"/>
    </physiologicalReaction>
</comment>
<dbReference type="Proteomes" id="UP000606720">
    <property type="component" value="Unassembled WGS sequence"/>
</dbReference>
<evidence type="ECO:0000313" key="13">
    <source>
        <dbReference type="Proteomes" id="UP000606720"/>
    </source>
</evidence>
<evidence type="ECO:0000256" key="2">
    <source>
        <dbReference type="ARBA" id="ARBA00003215"/>
    </source>
</evidence>
<dbReference type="InterPro" id="IPR038371">
    <property type="entry name" value="Cu_polyphenol_OxRdtase_sf"/>
</dbReference>
<evidence type="ECO:0000256" key="4">
    <source>
        <dbReference type="ARBA" id="ARBA00022679"/>
    </source>
</evidence>
<comment type="catalytic activity">
    <reaction evidence="10">
        <text>S-methyl-5'-thioadenosine + phosphate = 5-(methylsulfanyl)-alpha-D-ribose 1-phosphate + adenine</text>
        <dbReference type="Rhea" id="RHEA:11852"/>
        <dbReference type="ChEBI" id="CHEBI:16708"/>
        <dbReference type="ChEBI" id="CHEBI:17509"/>
        <dbReference type="ChEBI" id="CHEBI:43474"/>
        <dbReference type="ChEBI" id="CHEBI:58533"/>
        <dbReference type="EC" id="2.4.2.28"/>
    </reaction>
    <physiologicalReaction direction="left-to-right" evidence="10">
        <dbReference type="Rhea" id="RHEA:11853"/>
    </physiologicalReaction>
</comment>
<dbReference type="Gene3D" id="3.60.140.10">
    <property type="entry name" value="CNF1/YfiH-like putative cysteine hydrolases"/>
    <property type="match status" value="1"/>
</dbReference>
<comment type="caution">
    <text evidence="12">The sequence shown here is derived from an EMBL/GenBank/DDBJ whole genome shotgun (WGS) entry which is preliminary data.</text>
</comment>
<sequence length="291" mass="32387">MELAEAIRYKDQTAGQIPALKHILLEDQIDFPLFYYEKLEQTGMVKHGFTTRAGGVSEGIFSSLNLSFTRGDREDAVRENYRRLANALQVDNGSFVSSDQTHTTNVLRVGKEDICHSRFSERKYTDIDGLITNESGVTLITFYADCVPLYFVDPVHHAIGLSHSGWRGTVGRMGKVTIDKMQQEFDTKPSEVICAIGPSICQDCYEVSEDVADAFCTEFAGRENEILIGKGNGKYQLDLWRANEIVLEEAGVLKEHISVTNVCTCCNPKLLFSHRASHGKRGNLAAVLALK</sequence>
<comment type="catalytic activity">
    <reaction evidence="8">
        <text>adenosine + H2O + H(+) = inosine + NH4(+)</text>
        <dbReference type="Rhea" id="RHEA:24408"/>
        <dbReference type="ChEBI" id="CHEBI:15377"/>
        <dbReference type="ChEBI" id="CHEBI:15378"/>
        <dbReference type="ChEBI" id="CHEBI:16335"/>
        <dbReference type="ChEBI" id="CHEBI:17596"/>
        <dbReference type="ChEBI" id="CHEBI:28938"/>
        <dbReference type="EC" id="3.5.4.4"/>
    </reaction>
    <physiologicalReaction direction="left-to-right" evidence="8">
        <dbReference type="Rhea" id="RHEA:24409"/>
    </physiologicalReaction>
</comment>
<keyword evidence="4" id="KW-0808">Transferase</keyword>
<dbReference type="PANTHER" id="PTHR30616:SF2">
    <property type="entry name" value="PURINE NUCLEOSIDE PHOSPHORYLASE LACC1"/>
    <property type="match status" value="1"/>
</dbReference>
<keyword evidence="7" id="KW-0862">Zinc</keyword>
<dbReference type="GO" id="GO:0017061">
    <property type="term" value="F:S-methyl-5-thioadenosine phosphorylase activity"/>
    <property type="evidence" value="ECO:0007669"/>
    <property type="project" value="UniProtKB-EC"/>
</dbReference>
<evidence type="ECO:0000256" key="7">
    <source>
        <dbReference type="ARBA" id="ARBA00022833"/>
    </source>
</evidence>
<gene>
    <name evidence="12" type="primary">pgeF</name>
    <name evidence="12" type="ORF">H8S17_10290</name>
</gene>
<evidence type="ECO:0000256" key="1">
    <source>
        <dbReference type="ARBA" id="ARBA00000553"/>
    </source>
</evidence>
<keyword evidence="6" id="KW-0378">Hydrolase</keyword>
<accession>A0A923RTE4</accession>
<dbReference type="GO" id="GO:0005507">
    <property type="term" value="F:copper ion binding"/>
    <property type="evidence" value="ECO:0007669"/>
    <property type="project" value="TreeGrafter"/>
</dbReference>